<dbReference type="EMBL" id="FNRT01000002">
    <property type="protein sequence ID" value="SEB54411.1"/>
    <property type="molecule type" value="Genomic_DNA"/>
</dbReference>
<organism evidence="1 2">
    <name type="scientific">Nocardioides exalbidus</name>
    <dbReference type="NCBI Taxonomy" id="402596"/>
    <lineage>
        <taxon>Bacteria</taxon>
        <taxon>Bacillati</taxon>
        <taxon>Actinomycetota</taxon>
        <taxon>Actinomycetes</taxon>
        <taxon>Propionibacteriales</taxon>
        <taxon>Nocardioidaceae</taxon>
        <taxon>Nocardioides</taxon>
    </lineage>
</organism>
<evidence type="ECO:0000313" key="1">
    <source>
        <dbReference type="EMBL" id="SEB54411.1"/>
    </source>
</evidence>
<reference evidence="2" key="1">
    <citation type="submission" date="2016-10" db="EMBL/GenBank/DDBJ databases">
        <authorList>
            <person name="Varghese N."/>
            <person name="Submissions S."/>
        </authorList>
    </citation>
    <scope>NUCLEOTIDE SEQUENCE [LARGE SCALE GENOMIC DNA]</scope>
    <source>
        <strain evidence="2">DSM 22017</strain>
    </source>
</reference>
<accession>A0A1H4K7A9</accession>
<proteinExistence type="predicted"/>
<dbReference type="RefSeq" id="WP_139306443.1">
    <property type="nucleotide sequence ID" value="NZ_FNRT01000002.1"/>
</dbReference>
<dbReference type="STRING" id="402596.SAMN04489844_0469"/>
<name>A0A1H4K7A9_9ACTN</name>
<keyword evidence="2" id="KW-1185">Reference proteome</keyword>
<dbReference type="Proteomes" id="UP000198742">
    <property type="component" value="Unassembled WGS sequence"/>
</dbReference>
<dbReference type="OrthoDB" id="3783476at2"/>
<protein>
    <submittedName>
        <fullName evidence="1">Uncharacterized protein</fullName>
    </submittedName>
</protein>
<sequence length="270" mass="27326">MSSRRPARQMIVAVMLGVLVGGGLMAITPAGAQVNQALETNWKKIWKKELKPLANKSYYKKSETDAKYASKAEAAAAAAAAQNAANSATDGKLGSYYKKTESDAKYAPAGSSYTKAESDAKYAPAPKLIRGTFQLGGQAASSSDNFRTGISFGTTFSAPPTVHYINDGAATPAGCLGNAANPDAEPGNLCVFENGSGNLSTRGICSGVANTCGAADRFGAGIYVYAAAAGSSFALGTWAARPIATVSPALTSPNPAKVGPSGCDAASGSC</sequence>
<gene>
    <name evidence="1" type="ORF">SAMN04489844_0469</name>
</gene>
<evidence type="ECO:0000313" key="2">
    <source>
        <dbReference type="Proteomes" id="UP000198742"/>
    </source>
</evidence>
<dbReference type="AlphaFoldDB" id="A0A1H4K7A9"/>